<accession>A0A3E0TMY4</accession>
<dbReference type="InterPro" id="IPR002347">
    <property type="entry name" value="SDR_fam"/>
</dbReference>
<dbReference type="Proteomes" id="UP000256478">
    <property type="component" value="Unassembled WGS sequence"/>
</dbReference>
<dbReference type="AlphaFoldDB" id="A0A3E0TMY4"/>
<dbReference type="InterPro" id="IPR036291">
    <property type="entry name" value="NAD(P)-bd_dom_sf"/>
</dbReference>
<sequence length="318" mass="34361">MIKSVLITGANAGLGKEAAKQLAAKPDIEKIYLGCRNKEKAKAAQTELAASTGRNIFEILLIDVSDLNSVRQAVKRLPESIDALVMNAGGTGGRQYDQLTSDGVTNIFAVNLLGHALLTEQLIEAGKLKYAALYAGSEAARGVEEMGMKRPNLATSSVDEFAAIANGSLFEGSQFKGNKDATDHYGSIKYMAAMWMSAMARQHPNLRFITMSPGATVGTDGFNTLPFVKQLVMKTMMRFMLLLGKVHGIETGAKRYVDGLFNSEFRSGGFYASLRGLTGVIGEQGRLFSDIDNRDFQDNAYQAVQQLISSPNLTLPSK</sequence>
<gene>
    <name evidence="2" type="ORF">DXX93_04290</name>
</gene>
<dbReference type="RefSeq" id="WP_116006984.1">
    <property type="nucleotide sequence ID" value="NZ_QUOU01000001.1"/>
</dbReference>
<dbReference type="GO" id="GO:0016491">
    <property type="term" value="F:oxidoreductase activity"/>
    <property type="evidence" value="ECO:0007669"/>
    <property type="project" value="UniProtKB-KW"/>
</dbReference>
<name>A0A3E0TMY4_9GAMM</name>
<dbReference type="EMBL" id="QUOU01000001">
    <property type="protein sequence ID" value="REL25858.1"/>
    <property type="molecule type" value="Genomic_DNA"/>
</dbReference>
<evidence type="ECO:0000313" key="3">
    <source>
        <dbReference type="Proteomes" id="UP000256478"/>
    </source>
</evidence>
<dbReference type="Gene3D" id="3.40.50.720">
    <property type="entry name" value="NAD(P)-binding Rossmann-like Domain"/>
    <property type="match status" value="1"/>
</dbReference>
<evidence type="ECO:0000256" key="1">
    <source>
        <dbReference type="ARBA" id="ARBA00023002"/>
    </source>
</evidence>
<dbReference type="PANTHER" id="PTHR43157:SF31">
    <property type="entry name" value="PHOSPHATIDYLINOSITOL-GLYCAN BIOSYNTHESIS CLASS F PROTEIN"/>
    <property type="match status" value="1"/>
</dbReference>
<proteinExistence type="predicted"/>
<reference evidence="2 3" key="1">
    <citation type="submission" date="2018-08" db="EMBL/GenBank/DDBJ databases">
        <title>Thalassotalea euphylliae genome.</title>
        <authorList>
            <person name="Summers S."/>
            <person name="Rice S.A."/>
            <person name="Freckelton M.L."/>
            <person name="Nedved B.T."/>
            <person name="Hadfield M.G."/>
        </authorList>
    </citation>
    <scope>NUCLEOTIDE SEQUENCE [LARGE SCALE GENOMIC DNA]</scope>
    <source>
        <strain evidence="2 3">H1</strain>
    </source>
</reference>
<dbReference type="PANTHER" id="PTHR43157">
    <property type="entry name" value="PHOSPHATIDYLINOSITOL-GLYCAN BIOSYNTHESIS CLASS F PROTEIN-RELATED"/>
    <property type="match status" value="1"/>
</dbReference>
<evidence type="ECO:0000313" key="2">
    <source>
        <dbReference type="EMBL" id="REL25858.1"/>
    </source>
</evidence>
<dbReference type="OrthoDB" id="109589at2"/>
<dbReference type="Pfam" id="PF00106">
    <property type="entry name" value="adh_short"/>
    <property type="match status" value="1"/>
</dbReference>
<keyword evidence="1" id="KW-0560">Oxidoreductase</keyword>
<protein>
    <submittedName>
        <fullName evidence="2">SDR family NAD(P)-dependent oxidoreductase</fullName>
    </submittedName>
</protein>
<organism evidence="2 3">
    <name type="scientific">Thalassotalea euphylliae</name>
    <dbReference type="NCBI Taxonomy" id="1655234"/>
    <lineage>
        <taxon>Bacteria</taxon>
        <taxon>Pseudomonadati</taxon>
        <taxon>Pseudomonadota</taxon>
        <taxon>Gammaproteobacteria</taxon>
        <taxon>Alteromonadales</taxon>
        <taxon>Colwelliaceae</taxon>
        <taxon>Thalassotalea</taxon>
    </lineage>
</organism>
<dbReference type="SUPFAM" id="SSF51735">
    <property type="entry name" value="NAD(P)-binding Rossmann-fold domains"/>
    <property type="match status" value="1"/>
</dbReference>
<comment type="caution">
    <text evidence="2">The sequence shown here is derived from an EMBL/GenBank/DDBJ whole genome shotgun (WGS) entry which is preliminary data.</text>
</comment>